<name>A0ACB8XA06_9TELE</name>
<protein>
    <submittedName>
        <fullName evidence="1">Uncharacterized protein</fullName>
    </submittedName>
</protein>
<reference evidence="1" key="1">
    <citation type="submission" date="2022-04" db="EMBL/GenBank/DDBJ databases">
        <title>Jade perch genome.</title>
        <authorList>
            <person name="Chao B."/>
        </authorList>
    </citation>
    <scope>NUCLEOTIDE SEQUENCE</scope>
    <source>
        <strain evidence="1">CB-2022</strain>
    </source>
</reference>
<proteinExistence type="predicted"/>
<organism evidence="1 2">
    <name type="scientific">Scortum barcoo</name>
    <name type="common">barcoo grunter</name>
    <dbReference type="NCBI Taxonomy" id="214431"/>
    <lineage>
        <taxon>Eukaryota</taxon>
        <taxon>Metazoa</taxon>
        <taxon>Chordata</taxon>
        <taxon>Craniata</taxon>
        <taxon>Vertebrata</taxon>
        <taxon>Euteleostomi</taxon>
        <taxon>Actinopterygii</taxon>
        <taxon>Neopterygii</taxon>
        <taxon>Teleostei</taxon>
        <taxon>Neoteleostei</taxon>
        <taxon>Acanthomorphata</taxon>
        <taxon>Eupercaria</taxon>
        <taxon>Centrarchiformes</taxon>
        <taxon>Terapontoidei</taxon>
        <taxon>Terapontidae</taxon>
        <taxon>Scortum</taxon>
    </lineage>
</organism>
<dbReference type="EMBL" id="CM041531">
    <property type="protein sequence ID" value="KAI3377165.1"/>
    <property type="molecule type" value="Genomic_DNA"/>
</dbReference>
<keyword evidence="2" id="KW-1185">Reference proteome</keyword>
<evidence type="ECO:0000313" key="1">
    <source>
        <dbReference type="EMBL" id="KAI3377165.1"/>
    </source>
</evidence>
<sequence>HAVLTYGLWDQLRVDHGTEFYLSLFIQELLAEQRHNRERQPYIQTTSTKNHTVERIWPEINQRVNYPVKMALVQMIDQETLDLDDQLTRYCTSNLSCQVSSIGVQRAVQAWNAHRIPGV</sequence>
<accession>A0ACB8XA06</accession>
<gene>
    <name evidence="1" type="ORF">L3Q82_008474</name>
</gene>
<dbReference type="Proteomes" id="UP000831701">
    <property type="component" value="Chromosome 1"/>
</dbReference>
<evidence type="ECO:0000313" key="2">
    <source>
        <dbReference type="Proteomes" id="UP000831701"/>
    </source>
</evidence>
<comment type="caution">
    <text evidence="1">The sequence shown here is derived from an EMBL/GenBank/DDBJ whole genome shotgun (WGS) entry which is preliminary data.</text>
</comment>
<feature type="non-terminal residue" evidence="1">
    <location>
        <position position="1"/>
    </location>
</feature>